<proteinExistence type="predicted"/>
<dbReference type="STRING" id="1367422.A0A178Z414"/>
<dbReference type="Proteomes" id="UP000078343">
    <property type="component" value="Unassembled WGS sequence"/>
</dbReference>
<dbReference type="SUPFAM" id="SSF53474">
    <property type="entry name" value="alpha/beta-Hydrolases"/>
    <property type="match status" value="1"/>
</dbReference>
<dbReference type="OrthoDB" id="433474at2759"/>
<sequence length="322" mass="36121">MAFSSPLSPALGDEATGLTREEYKIKSLDGTEVSLWRIATRSAAATEDPKPALIYVSSGPGPLFPEAISVGTVNLDILNRALIDKLGPKPLHDAGIVLLSVTHRSGQGSPFSSPVADVYAAYEYALTHGDDLRIQPHNIAMVGLYASGQFVWSATHIAIDLGLPAPCGVMVIDPVFDPKANWETKEGFEPQSFPRFDEQREQIVRRGQKEGWDVVLRRVDFTWFPAIVRKYIGLLQLSREDLSRLPPMFLDVGFHSPPKAEVHKAREMLAKANVEVFGYEYLQMKSEHGLSPIFNRTKNGRREMVEKMRQDQRQFFEKVWQN</sequence>
<dbReference type="EMBL" id="LVYI01000019">
    <property type="protein sequence ID" value="OAP53845.1"/>
    <property type="molecule type" value="Genomic_DNA"/>
</dbReference>
<accession>A0A178Z414</accession>
<keyword evidence="3" id="KW-1185">Reference proteome</keyword>
<feature type="domain" description="Alpha/beta hydrolase fold-3" evidence="1">
    <location>
        <begin position="92"/>
        <end position="284"/>
    </location>
</feature>
<protein>
    <recommendedName>
        <fullName evidence="1">Alpha/beta hydrolase fold-3 domain-containing protein</fullName>
    </recommendedName>
</protein>
<organism evidence="2 3">
    <name type="scientific">Fonsecaea erecta</name>
    <dbReference type="NCBI Taxonomy" id="1367422"/>
    <lineage>
        <taxon>Eukaryota</taxon>
        <taxon>Fungi</taxon>
        <taxon>Dikarya</taxon>
        <taxon>Ascomycota</taxon>
        <taxon>Pezizomycotina</taxon>
        <taxon>Eurotiomycetes</taxon>
        <taxon>Chaetothyriomycetidae</taxon>
        <taxon>Chaetothyriales</taxon>
        <taxon>Herpotrichiellaceae</taxon>
        <taxon>Fonsecaea</taxon>
    </lineage>
</organism>
<name>A0A178Z414_9EURO</name>
<dbReference type="InterPro" id="IPR029058">
    <property type="entry name" value="AB_hydrolase_fold"/>
</dbReference>
<dbReference type="InterPro" id="IPR013094">
    <property type="entry name" value="AB_hydrolase_3"/>
</dbReference>
<gene>
    <name evidence="2" type="ORF">AYL99_11968</name>
</gene>
<comment type="caution">
    <text evidence="2">The sequence shown here is derived from an EMBL/GenBank/DDBJ whole genome shotgun (WGS) entry which is preliminary data.</text>
</comment>
<evidence type="ECO:0000259" key="1">
    <source>
        <dbReference type="Pfam" id="PF07859"/>
    </source>
</evidence>
<dbReference type="GO" id="GO:0016787">
    <property type="term" value="F:hydrolase activity"/>
    <property type="evidence" value="ECO:0007669"/>
    <property type="project" value="InterPro"/>
</dbReference>
<dbReference type="Pfam" id="PF07859">
    <property type="entry name" value="Abhydrolase_3"/>
    <property type="match status" value="1"/>
</dbReference>
<dbReference type="Gene3D" id="3.40.50.1820">
    <property type="entry name" value="alpha/beta hydrolase"/>
    <property type="match status" value="1"/>
</dbReference>
<dbReference type="RefSeq" id="XP_018687212.1">
    <property type="nucleotide sequence ID" value="XM_018843472.1"/>
</dbReference>
<dbReference type="GeneID" id="30016135"/>
<evidence type="ECO:0000313" key="3">
    <source>
        <dbReference type="Proteomes" id="UP000078343"/>
    </source>
</evidence>
<evidence type="ECO:0000313" key="2">
    <source>
        <dbReference type="EMBL" id="OAP53845.1"/>
    </source>
</evidence>
<reference evidence="2 3" key="1">
    <citation type="submission" date="2016-04" db="EMBL/GenBank/DDBJ databases">
        <title>Draft genome of Fonsecaea erecta CBS 125763.</title>
        <authorList>
            <person name="Weiss V.A."/>
            <person name="Vicente V.A."/>
            <person name="Raittz R.T."/>
            <person name="Moreno L.F."/>
            <person name="De Souza E.M."/>
            <person name="Pedrosa F.O."/>
            <person name="Steffens M.B."/>
            <person name="Faoro H."/>
            <person name="Tadra-Sfeir M.Z."/>
            <person name="Najafzadeh M.J."/>
            <person name="Felipe M.S."/>
            <person name="Teixeira M."/>
            <person name="Sun J."/>
            <person name="Xi L."/>
            <person name="Gomes R."/>
            <person name="De Azevedo C.M."/>
            <person name="Salgado C.G."/>
            <person name="Da Silva M.B."/>
            <person name="Nascimento M.F."/>
            <person name="Queiroz-Telles F."/>
            <person name="Attili D.S."/>
            <person name="Gorbushina A."/>
        </authorList>
    </citation>
    <scope>NUCLEOTIDE SEQUENCE [LARGE SCALE GENOMIC DNA]</scope>
    <source>
        <strain evidence="2 3">CBS 125763</strain>
    </source>
</reference>
<dbReference type="AlphaFoldDB" id="A0A178Z414"/>